<comment type="caution">
    <text evidence="1">The sequence shown here is derived from an EMBL/GenBank/DDBJ whole genome shotgun (WGS) entry which is preliminary data.</text>
</comment>
<name>A0ACB0JUP7_TRIPR</name>
<dbReference type="Proteomes" id="UP001177021">
    <property type="component" value="Unassembled WGS sequence"/>
</dbReference>
<reference evidence="1" key="1">
    <citation type="submission" date="2023-10" db="EMBL/GenBank/DDBJ databases">
        <authorList>
            <person name="Rodriguez Cubillos JULIANA M."/>
            <person name="De Vega J."/>
        </authorList>
    </citation>
    <scope>NUCLEOTIDE SEQUENCE</scope>
</reference>
<protein>
    <submittedName>
        <fullName evidence="1">Uncharacterized protein</fullName>
    </submittedName>
</protein>
<organism evidence="1 2">
    <name type="scientific">Trifolium pratense</name>
    <name type="common">Red clover</name>
    <dbReference type="NCBI Taxonomy" id="57577"/>
    <lineage>
        <taxon>Eukaryota</taxon>
        <taxon>Viridiplantae</taxon>
        <taxon>Streptophyta</taxon>
        <taxon>Embryophyta</taxon>
        <taxon>Tracheophyta</taxon>
        <taxon>Spermatophyta</taxon>
        <taxon>Magnoliopsida</taxon>
        <taxon>eudicotyledons</taxon>
        <taxon>Gunneridae</taxon>
        <taxon>Pentapetalae</taxon>
        <taxon>rosids</taxon>
        <taxon>fabids</taxon>
        <taxon>Fabales</taxon>
        <taxon>Fabaceae</taxon>
        <taxon>Papilionoideae</taxon>
        <taxon>50 kb inversion clade</taxon>
        <taxon>NPAAA clade</taxon>
        <taxon>Hologalegina</taxon>
        <taxon>IRL clade</taxon>
        <taxon>Trifolieae</taxon>
        <taxon>Trifolium</taxon>
    </lineage>
</organism>
<accession>A0ACB0JUP7</accession>
<sequence length="341" mass="37190">MCIPSGYALCYIYGGLVGSNFGWRYAFWIESILMLPLAILGFLMKPLQLKGFFPADLVTAQVPETVALGIQVTNASIGKEESLSLKAEFKDKSSNDQSKSKSATKMFDQVPSFLVDMKALHLDKVYVINVLGHIAYNFVIGAYSYWGPKACYNIYHMADADLVFGGITVVCGIVGTLAGGFVLDFMTNTLPNAFKLLSVTTFLGAAFFFGAFLCRNVNGFLVLFSIGELLVFATQGPVNYVCLHCVKPSLRPLSMVMSTVAIHVFGDVPSSPLVGVLEDSINNWRTTILILTTVLFPAAGIWFIGIFVHSVDKFEDDSENQACTIPLLQEKTGETSPSQEC</sequence>
<proteinExistence type="predicted"/>
<dbReference type="EMBL" id="CASHSV030000109">
    <property type="protein sequence ID" value="CAJ2648847.1"/>
    <property type="molecule type" value="Genomic_DNA"/>
</dbReference>
<gene>
    <name evidence="1" type="ORF">MILVUS5_LOCUS17108</name>
</gene>
<evidence type="ECO:0000313" key="1">
    <source>
        <dbReference type="EMBL" id="CAJ2648847.1"/>
    </source>
</evidence>
<keyword evidence="2" id="KW-1185">Reference proteome</keyword>
<evidence type="ECO:0000313" key="2">
    <source>
        <dbReference type="Proteomes" id="UP001177021"/>
    </source>
</evidence>